<dbReference type="GO" id="GO:0003677">
    <property type="term" value="F:DNA binding"/>
    <property type="evidence" value="ECO:0007669"/>
    <property type="project" value="UniProtKB-KW"/>
</dbReference>
<protein>
    <submittedName>
        <fullName evidence="3">DNA-binding XRE family transcriptional regulator</fullName>
    </submittedName>
</protein>
<gene>
    <name evidence="3" type="ORF">DFJ66_2548</name>
</gene>
<accession>A0A495X798</accession>
<dbReference type="OrthoDB" id="3683026at2"/>
<feature type="domain" description="HTH cro/C1-type" evidence="2">
    <location>
        <begin position="21"/>
        <end position="69"/>
    </location>
</feature>
<dbReference type="EMBL" id="RBXR01000001">
    <property type="protein sequence ID" value="RKT69336.1"/>
    <property type="molecule type" value="Genomic_DNA"/>
</dbReference>
<dbReference type="SUPFAM" id="SSF47413">
    <property type="entry name" value="lambda repressor-like DNA-binding domains"/>
    <property type="match status" value="1"/>
</dbReference>
<dbReference type="CDD" id="cd00093">
    <property type="entry name" value="HTH_XRE"/>
    <property type="match status" value="1"/>
</dbReference>
<reference evidence="3 4" key="1">
    <citation type="submission" date="2018-10" db="EMBL/GenBank/DDBJ databases">
        <title>Sequencing the genomes of 1000 actinobacteria strains.</title>
        <authorList>
            <person name="Klenk H.-P."/>
        </authorList>
    </citation>
    <scope>NUCLEOTIDE SEQUENCE [LARGE SCALE GENOMIC DNA]</scope>
    <source>
        <strain evidence="3 4">DSM 43911</strain>
    </source>
</reference>
<dbReference type="Pfam" id="PF01381">
    <property type="entry name" value="HTH_3"/>
    <property type="match status" value="1"/>
</dbReference>
<dbReference type="RefSeq" id="WP_121221007.1">
    <property type="nucleotide sequence ID" value="NZ_JBIUBA010000002.1"/>
</dbReference>
<sequence length="140" mass="15273">MSTHDKATSSQWAYLDGELRKRGLTTEDLARRAGVARSDITAWRNGQPPSVPTARAIATFLGMSTLDILVEAGIIAEQEASRRPVEGLDPTALTDDELLLELAKWLRSRRRPSSPAPHSQSSTATGDNDNGHDRLDADRP</sequence>
<comment type="caution">
    <text evidence="3">The sequence shown here is derived from an EMBL/GenBank/DDBJ whole genome shotgun (WGS) entry which is preliminary data.</text>
</comment>
<dbReference type="Gene3D" id="1.10.260.40">
    <property type="entry name" value="lambda repressor-like DNA-binding domains"/>
    <property type="match status" value="1"/>
</dbReference>
<keyword evidence="4" id="KW-1185">Reference proteome</keyword>
<dbReference type="InterPro" id="IPR010982">
    <property type="entry name" value="Lambda_DNA-bd_dom_sf"/>
</dbReference>
<keyword evidence="3" id="KW-0238">DNA-binding</keyword>
<dbReference type="PROSITE" id="PS50943">
    <property type="entry name" value="HTH_CROC1"/>
    <property type="match status" value="1"/>
</dbReference>
<evidence type="ECO:0000313" key="4">
    <source>
        <dbReference type="Proteomes" id="UP000272729"/>
    </source>
</evidence>
<feature type="compositionally biased region" description="Basic and acidic residues" evidence="1">
    <location>
        <begin position="129"/>
        <end position="140"/>
    </location>
</feature>
<feature type="region of interest" description="Disordered" evidence="1">
    <location>
        <begin position="108"/>
        <end position="140"/>
    </location>
</feature>
<evidence type="ECO:0000313" key="3">
    <source>
        <dbReference type="EMBL" id="RKT69336.1"/>
    </source>
</evidence>
<dbReference type="AlphaFoldDB" id="A0A495X798"/>
<name>A0A495X798_9PSEU</name>
<dbReference type="SMART" id="SM00530">
    <property type="entry name" value="HTH_XRE"/>
    <property type="match status" value="1"/>
</dbReference>
<evidence type="ECO:0000259" key="2">
    <source>
        <dbReference type="PROSITE" id="PS50943"/>
    </source>
</evidence>
<dbReference type="Proteomes" id="UP000272729">
    <property type="component" value="Unassembled WGS sequence"/>
</dbReference>
<organism evidence="3 4">
    <name type="scientific">Saccharothrix variisporea</name>
    <dbReference type="NCBI Taxonomy" id="543527"/>
    <lineage>
        <taxon>Bacteria</taxon>
        <taxon>Bacillati</taxon>
        <taxon>Actinomycetota</taxon>
        <taxon>Actinomycetes</taxon>
        <taxon>Pseudonocardiales</taxon>
        <taxon>Pseudonocardiaceae</taxon>
        <taxon>Saccharothrix</taxon>
    </lineage>
</organism>
<evidence type="ECO:0000256" key="1">
    <source>
        <dbReference type="SAM" id="MobiDB-lite"/>
    </source>
</evidence>
<proteinExistence type="predicted"/>
<dbReference type="InterPro" id="IPR001387">
    <property type="entry name" value="Cro/C1-type_HTH"/>
</dbReference>